<feature type="domain" description="AB hydrolase-1" evidence="1">
    <location>
        <begin position="26"/>
        <end position="258"/>
    </location>
</feature>
<dbReference type="GO" id="GO:0016787">
    <property type="term" value="F:hydrolase activity"/>
    <property type="evidence" value="ECO:0007669"/>
    <property type="project" value="UniProtKB-KW"/>
</dbReference>
<dbReference type="OrthoDB" id="9773293at2"/>
<accession>A0A4Y8INE2</accession>
<dbReference type="SUPFAM" id="SSF53474">
    <property type="entry name" value="alpha/beta-Hydrolases"/>
    <property type="match status" value="1"/>
</dbReference>
<evidence type="ECO:0000259" key="1">
    <source>
        <dbReference type="Pfam" id="PF00561"/>
    </source>
</evidence>
<dbReference type="EMBL" id="SOPW01000006">
    <property type="protein sequence ID" value="TFB22030.1"/>
    <property type="molecule type" value="Genomic_DNA"/>
</dbReference>
<dbReference type="Gene3D" id="3.40.50.1820">
    <property type="entry name" value="alpha/beta hydrolase"/>
    <property type="match status" value="1"/>
</dbReference>
<proteinExistence type="predicted"/>
<dbReference type="AlphaFoldDB" id="A0A4Y8INE2"/>
<comment type="caution">
    <text evidence="2">The sequence shown here is derived from an EMBL/GenBank/DDBJ whole genome shotgun (WGS) entry which is preliminary data.</text>
</comment>
<dbReference type="PANTHER" id="PTHR43798:SF33">
    <property type="entry name" value="HYDROLASE, PUTATIVE (AFU_ORTHOLOGUE AFUA_2G14860)-RELATED"/>
    <property type="match status" value="1"/>
</dbReference>
<protein>
    <submittedName>
        <fullName evidence="2">Alpha/beta hydrolase</fullName>
    </submittedName>
</protein>
<dbReference type="InterPro" id="IPR050266">
    <property type="entry name" value="AB_hydrolase_sf"/>
</dbReference>
<organism evidence="2 3">
    <name type="scientific">Filobacillus milosensis</name>
    <dbReference type="NCBI Taxonomy" id="94137"/>
    <lineage>
        <taxon>Bacteria</taxon>
        <taxon>Bacillati</taxon>
        <taxon>Bacillota</taxon>
        <taxon>Bacilli</taxon>
        <taxon>Bacillales</taxon>
        <taxon>Bacillaceae</taxon>
        <taxon>Filobacillus</taxon>
    </lineage>
</organism>
<keyword evidence="3" id="KW-1185">Reference proteome</keyword>
<dbReference type="InterPro" id="IPR029058">
    <property type="entry name" value="AB_hydrolase_fold"/>
</dbReference>
<name>A0A4Y8INE2_9BACI</name>
<gene>
    <name evidence="2" type="ORF">E3U55_06945</name>
</gene>
<dbReference type="GO" id="GO:0016020">
    <property type="term" value="C:membrane"/>
    <property type="evidence" value="ECO:0007669"/>
    <property type="project" value="TreeGrafter"/>
</dbReference>
<evidence type="ECO:0000313" key="3">
    <source>
        <dbReference type="Proteomes" id="UP000297975"/>
    </source>
</evidence>
<dbReference type="InterPro" id="IPR000073">
    <property type="entry name" value="AB_hydrolase_1"/>
</dbReference>
<sequence>MKMWRKKVLENGHQLFLHETPGNKGTIIAVHGLLGHHMQLGHYQRAFENQYRMITYDLRGRGKSTNASFDTCINRHVEDLVYLIYALKIKSPILLGYSTGAYICLKAAALIDGVSAVILLDGAAQTDEGQKELILPSIVRLKNVYPSRLSYIEESRVNYEKLGIRWSEHMNRFVNYEIEKKGNYWTQRSNPNLIEQDFLSSFEYNIENIAPKINVPVMLIHAEGNVGNRPFYYESQFNKLKELIKDIQIVKSKANHFSLVFNRQIELEWKMLKFLNESKEKVNVSSSTNKK</sequence>
<reference evidence="2 3" key="1">
    <citation type="submission" date="2019-03" db="EMBL/GenBank/DDBJ databases">
        <authorList>
            <person name="He R.-H."/>
        </authorList>
    </citation>
    <scope>NUCLEOTIDE SEQUENCE [LARGE SCALE GENOMIC DNA]</scope>
    <source>
        <strain evidence="3">SH 714</strain>
    </source>
</reference>
<dbReference type="Proteomes" id="UP000297975">
    <property type="component" value="Unassembled WGS sequence"/>
</dbReference>
<dbReference type="Pfam" id="PF00561">
    <property type="entry name" value="Abhydrolase_1"/>
    <property type="match status" value="1"/>
</dbReference>
<dbReference type="PANTHER" id="PTHR43798">
    <property type="entry name" value="MONOACYLGLYCEROL LIPASE"/>
    <property type="match status" value="1"/>
</dbReference>
<evidence type="ECO:0000313" key="2">
    <source>
        <dbReference type="EMBL" id="TFB22030.1"/>
    </source>
</evidence>
<keyword evidence="2" id="KW-0378">Hydrolase</keyword>